<evidence type="ECO:0000313" key="2">
    <source>
        <dbReference type="WBParaSite" id="GPLIN_000557800"/>
    </source>
</evidence>
<reference evidence="2" key="3">
    <citation type="submission" date="2016-06" db="UniProtKB">
        <authorList>
            <consortium name="WormBaseParasite"/>
        </authorList>
    </citation>
    <scope>IDENTIFICATION</scope>
</reference>
<dbReference type="AlphaFoldDB" id="A0A183BY88"/>
<accession>A0A183BY88</accession>
<sequence length="66" mass="7206">MSKFGGIESVEAINKDYVDFLCDIVKAGSSSNQTDFMELLNTNLEEKEAALSKSECSSCGVKWLPP</sequence>
<name>A0A183BY88_GLOPA</name>
<organism evidence="1 2">
    <name type="scientific">Globodera pallida</name>
    <name type="common">Potato cyst nematode worm</name>
    <name type="synonym">Heterodera pallida</name>
    <dbReference type="NCBI Taxonomy" id="36090"/>
    <lineage>
        <taxon>Eukaryota</taxon>
        <taxon>Metazoa</taxon>
        <taxon>Ecdysozoa</taxon>
        <taxon>Nematoda</taxon>
        <taxon>Chromadorea</taxon>
        <taxon>Rhabditida</taxon>
        <taxon>Tylenchina</taxon>
        <taxon>Tylenchomorpha</taxon>
        <taxon>Tylenchoidea</taxon>
        <taxon>Heteroderidae</taxon>
        <taxon>Heteroderinae</taxon>
        <taxon>Globodera</taxon>
    </lineage>
</organism>
<reference evidence="1" key="1">
    <citation type="submission" date="2013-12" db="EMBL/GenBank/DDBJ databases">
        <authorList>
            <person name="Aslett M."/>
        </authorList>
    </citation>
    <scope>NUCLEOTIDE SEQUENCE [LARGE SCALE GENOMIC DNA]</scope>
    <source>
        <strain evidence="1">Lindley</strain>
    </source>
</reference>
<keyword evidence="1" id="KW-1185">Reference proteome</keyword>
<evidence type="ECO:0000313" key="1">
    <source>
        <dbReference type="Proteomes" id="UP000050741"/>
    </source>
</evidence>
<protein>
    <submittedName>
        <fullName evidence="2">CdiI_2 domain-containing protein</fullName>
    </submittedName>
</protein>
<dbReference type="Proteomes" id="UP000050741">
    <property type="component" value="Unassembled WGS sequence"/>
</dbReference>
<dbReference type="WBParaSite" id="GPLIN_000557800">
    <property type="protein sequence ID" value="GPLIN_000557800"/>
    <property type="gene ID" value="GPLIN_000557800"/>
</dbReference>
<proteinExistence type="predicted"/>
<reference evidence="1" key="2">
    <citation type="submission" date="2014-05" db="EMBL/GenBank/DDBJ databases">
        <title>The genome and life-stage specific transcriptomes of Globodera pallida elucidate key aspects of plant parasitism by a cyst nematode.</title>
        <authorList>
            <person name="Cotton J.A."/>
            <person name="Lilley C.J."/>
            <person name="Jones L.M."/>
            <person name="Kikuchi T."/>
            <person name="Reid A.J."/>
            <person name="Thorpe P."/>
            <person name="Tsai I.J."/>
            <person name="Beasley H."/>
            <person name="Blok V."/>
            <person name="Cock P.J.A."/>
            <person name="Van den Akker S.E."/>
            <person name="Holroyd N."/>
            <person name="Hunt M."/>
            <person name="Mantelin S."/>
            <person name="Naghra H."/>
            <person name="Pain A."/>
            <person name="Palomares-Rius J.E."/>
            <person name="Zarowiecki M."/>
            <person name="Berriman M."/>
            <person name="Jones J.T."/>
            <person name="Urwin P.E."/>
        </authorList>
    </citation>
    <scope>NUCLEOTIDE SEQUENCE [LARGE SCALE GENOMIC DNA]</scope>
    <source>
        <strain evidence="1">Lindley</strain>
    </source>
</reference>